<evidence type="ECO:0000256" key="1">
    <source>
        <dbReference type="SAM" id="MobiDB-lite"/>
    </source>
</evidence>
<dbReference type="EMBL" id="BQNB010019067">
    <property type="protein sequence ID" value="GJT81265.1"/>
    <property type="molecule type" value="Genomic_DNA"/>
</dbReference>
<reference evidence="2" key="2">
    <citation type="submission" date="2022-01" db="EMBL/GenBank/DDBJ databases">
        <authorList>
            <person name="Yamashiro T."/>
            <person name="Shiraishi A."/>
            <person name="Satake H."/>
            <person name="Nakayama K."/>
        </authorList>
    </citation>
    <scope>NUCLEOTIDE SEQUENCE</scope>
</reference>
<name>A0ABQ5H0T9_9ASTR</name>
<protein>
    <submittedName>
        <fullName evidence="2">Uncharacterized protein</fullName>
    </submittedName>
</protein>
<evidence type="ECO:0000313" key="3">
    <source>
        <dbReference type="Proteomes" id="UP001151760"/>
    </source>
</evidence>
<reference evidence="2" key="1">
    <citation type="journal article" date="2022" name="Int. J. Mol. Sci.">
        <title>Draft Genome of Tanacetum Coccineum: Genomic Comparison of Closely Related Tanacetum-Family Plants.</title>
        <authorList>
            <person name="Yamashiro T."/>
            <person name="Shiraishi A."/>
            <person name="Nakayama K."/>
            <person name="Satake H."/>
        </authorList>
    </citation>
    <scope>NUCLEOTIDE SEQUENCE</scope>
</reference>
<feature type="region of interest" description="Disordered" evidence="1">
    <location>
        <begin position="1"/>
        <end position="20"/>
    </location>
</feature>
<keyword evidence="3" id="KW-1185">Reference proteome</keyword>
<comment type="caution">
    <text evidence="2">The sequence shown here is derived from an EMBL/GenBank/DDBJ whole genome shotgun (WGS) entry which is preliminary data.</text>
</comment>
<dbReference type="Proteomes" id="UP001151760">
    <property type="component" value="Unassembled WGS sequence"/>
</dbReference>
<organism evidence="2 3">
    <name type="scientific">Tanacetum coccineum</name>
    <dbReference type="NCBI Taxonomy" id="301880"/>
    <lineage>
        <taxon>Eukaryota</taxon>
        <taxon>Viridiplantae</taxon>
        <taxon>Streptophyta</taxon>
        <taxon>Embryophyta</taxon>
        <taxon>Tracheophyta</taxon>
        <taxon>Spermatophyta</taxon>
        <taxon>Magnoliopsida</taxon>
        <taxon>eudicotyledons</taxon>
        <taxon>Gunneridae</taxon>
        <taxon>Pentapetalae</taxon>
        <taxon>asterids</taxon>
        <taxon>campanulids</taxon>
        <taxon>Asterales</taxon>
        <taxon>Asteraceae</taxon>
        <taxon>Asteroideae</taxon>
        <taxon>Anthemideae</taxon>
        <taxon>Anthemidinae</taxon>
        <taxon>Tanacetum</taxon>
    </lineage>
</organism>
<proteinExistence type="predicted"/>
<gene>
    <name evidence="2" type="ORF">Tco_1055607</name>
</gene>
<evidence type="ECO:0000313" key="2">
    <source>
        <dbReference type="EMBL" id="GJT81265.1"/>
    </source>
</evidence>
<accession>A0ABQ5H0T9</accession>
<sequence>MSLAMKDESGSNLKDEKNDFMLDNSYGDETLEELTAAAVSEVNASNKVHEQVNHAKRKTIIHTSDDDQIDSNIIFDDPYVENNGGTS</sequence>